<dbReference type="Proteomes" id="UP000675781">
    <property type="component" value="Unassembled WGS sequence"/>
</dbReference>
<name>A0A941ETM1_9ACTN</name>
<accession>A0A941ETM1</accession>
<dbReference type="Pfam" id="PF13416">
    <property type="entry name" value="SBP_bac_8"/>
    <property type="match status" value="1"/>
</dbReference>
<dbReference type="EMBL" id="JAGSOG010000036">
    <property type="protein sequence ID" value="MBR7833644.1"/>
    <property type="molecule type" value="Genomic_DNA"/>
</dbReference>
<protein>
    <submittedName>
        <fullName evidence="2">Extracellular solute-binding protein</fullName>
    </submittedName>
</protein>
<keyword evidence="1" id="KW-0732">Signal</keyword>
<organism evidence="2 3">
    <name type="scientific">Actinospica durhamensis</name>
    <dbReference type="NCBI Taxonomy" id="1508375"/>
    <lineage>
        <taxon>Bacteria</taxon>
        <taxon>Bacillati</taxon>
        <taxon>Actinomycetota</taxon>
        <taxon>Actinomycetes</taxon>
        <taxon>Catenulisporales</taxon>
        <taxon>Actinospicaceae</taxon>
        <taxon>Actinospica</taxon>
    </lineage>
</organism>
<feature type="signal peptide" evidence="1">
    <location>
        <begin position="1"/>
        <end position="32"/>
    </location>
</feature>
<evidence type="ECO:0000313" key="2">
    <source>
        <dbReference type="EMBL" id="MBR7833644.1"/>
    </source>
</evidence>
<proteinExistence type="predicted"/>
<reference evidence="2" key="1">
    <citation type="submission" date="2021-04" db="EMBL/GenBank/DDBJ databases">
        <title>Genome based classification of Actinospica acidithermotolerans sp. nov., an actinobacterium isolated from an Indonesian hot spring.</title>
        <authorList>
            <person name="Kusuma A.B."/>
            <person name="Putra K.E."/>
            <person name="Nafisah S."/>
            <person name="Loh J."/>
            <person name="Nouioui I."/>
            <person name="Goodfellow M."/>
        </authorList>
    </citation>
    <scope>NUCLEOTIDE SEQUENCE</scope>
    <source>
        <strain evidence="2">CSCA 57</strain>
    </source>
</reference>
<dbReference type="InterPro" id="IPR050490">
    <property type="entry name" value="Bact_solute-bd_prot1"/>
</dbReference>
<dbReference type="RefSeq" id="WP_212528165.1">
    <property type="nucleotide sequence ID" value="NZ_JAGSOG010000036.1"/>
</dbReference>
<feature type="chain" id="PRO_5037842275" evidence="1">
    <location>
        <begin position="33"/>
        <end position="448"/>
    </location>
</feature>
<dbReference type="PANTHER" id="PTHR43649">
    <property type="entry name" value="ARABINOSE-BINDING PROTEIN-RELATED"/>
    <property type="match status" value="1"/>
</dbReference>
<dbReference type="PROSITE" id="PS51257">
    <property type="entry name" value="PROKAR_LIPOPROTEIN"/>
    <property type="match status" value="1"/>
</dbReference>
<dbReference type="SUPFAM" id="SSF53850">
    <property type="entry name" value="Periplasmic binding protein-like II"/>
    <property type="match status" value="1"/>
</dbReference>
<keyword evidence="3" id="KW-1185">Reference proteome</keyword>
<dbReference type="AlphaFoldDB" id="A0A941ETM1"/>
<dbReference type="PANTHER" id="PTHR43649:SF12">
    <property type="entry name" value="DIACETYLCHITOBIOSE BINDING PROTEIN DASA"/>
    <property type="match status" value="1"/>
</dbReference>
<evidence type="ECO:0000256" key="1">
    <source>
        <dbReference type="SAM" id="SignalP"/>
    </source>
</evidence>
<evidence type="ECO:0000313" key="3">
    <source>
        <dbReference type="Proteomes" id="UP000675781"/>
    </source>
</evidence>
<dbReference type="Gene3D" id="3.40.190.10">
    <property type="entry name" value="Periplasmic binding protein-like II"/>
    <property type="match status" value="1"/>
</dbReference>
<sequence>MRIRATIDGARPRRVAGAALITAFGLAVSACAGGGSTSTVASTVSSTPLSTVTGPVTITFQEVYGSKSQLATLTKVVDAFEKANPYITVQLQASSNYSALFEKENAEVTAGNTPTIGMAYESYAQTWSAAQKIVPIKDLAGTNSPSEYSTFYTGVQNDLKLSDGDIWMWPLGKSLQLQAINQTQFTAAGITAAPTTWDQWATDLEAVTAKEKAANAKYAGITVYPQGSGETLFEEIAATDGQQLYAADGTPQFTSAAAVKALKFLQTEKSKGAIAVGGSTTDLYPGEDALTGGTGAEDITSSAGVTYEETPKGDTLEFAALPGDSMMAGANLVVYTSATTQQRAAAWELLQYLASASVQATWSEGIGYYPVTSQALTDMDASYLSANPWIQQTIGNLNTAFVDPPFGWATDCQTDLETAVSSALSGSDAASALQTAQSDCASKKSAES</sequence>
<dbReference type="InterPro" id="IPR006059">
    <property type="entry name" value="SBP"/>
</dbReference>
<comment type="caution">
    <text evidence="2">The sequence shown here is derived from an EMBL/GenBank/DDBJ whole genome shotgun (WGS) entry which is preliminary data.</text>
</comment>
<gene>
    <name evidence="2" type="ORF">KDL01_10240</name>
</gene>